<proteinExistence type="predicted"/>
<evidence type="ECO:0000313" key="1">
    <source>
        <dbReference type="EMBL" id="KAL0940435.1"/>
    </source>
</evidence>
<accession>A0ACC3Z8N3</accession>
<sequence length="72" mass="7777">MSSHSSQALTPAGIASHKHPRTPSGKKMKPKIAVSTPPSYTFNDDDEFYPGTDPRLKRNGCGISPRLPNSDP</sequence>
<gene>
    <name evidence="1" type="ORF">CTRU02_203198</name>
</gene>
<comment type="caution">
    <text evidence="1">The sequence shown here is derived from an EMBL/GenBank/DDBJ whole genome shotgun (WGS) entry which is preliminary data.</text>
</comment>
<name>A0ACC3Z8N3_COLTU</name>
<protein>
    <submittedName>
        <fullName evidence="1">Uncharacterized protein</fullName>
    </submittedName>
</protein>
<reference evidence="1 2" key="1">
    <citation type="journal article" date="2020" name="Phytopathology">
        <title>Genome Sequence Resources of Colletotrichum truncatum, C. plurivorum, C. musicola, and C. sojae: Four Species Pathogenic to Soybean (Glycine max).</title>
        <authorList>
            <person name="Rogerio F."/>
            <person name="Boufleur T.R."/>
            <person name="Ciampi-Guillardi M."/>
            <person name="Sukno S.A."/>
            <person name="Thon M.R."/>
            <person name="Massola Junior N.S."/>
            <person name="Baroncelli R."/>
        </authorList>
    </citation>
    <scope>NUCLEOTIDE SEQUENCE [LARGE SCALE GENOMIC DNA]</scope>
    <source>
        <strain evidence="1 2">CMES1059</strain>
    </source>
</reference>
<keyword evidence="2" id="KW-1185">Reference proteome</keyword>
<evidence type="ECO:0000313" key="2">
    <source>
        <dbReference type="Proteomes" id="UP000805649"/>
    </source>
</evidence>
<dbReference type="EMBL" id="VUJX02000002">
    <property type="protein sequence ID" value="KAL0940435.1"/>
    <property type="molecule type" value="Genomic_DNA"/>
</dbReference>
<organism evidence="1 2">
    <name type="scientific">Colletotrichum truncatum</name>
    <name type="common">Anthracnose fungus</name>
    <name type="synonym">Colletotrichum capsici</name>
    <dbReference type="NCBI Taxonomy" id="5467"/>
    <lineage>
        <taxon>Eukaryota</taxon>
        <taxon>Fungi</taxon>
        <taxon>Dikarya</taxon>
        <taxon>Ascomycota</taxon>
        <taxon>Pezizomycotina</taxon>
        <taxon>Sordariomycetes</taxon>
        <taxon>Hypocreomycetidae</taxon>
        <taxon>Glomerellales</taxon>
        <taxon>Glomerellaceae</taxon>
        <taxon>Colletotrichum</taxon>
        <taxon>Colletotrichum truncatum species complex</taxon>
    </lineage>
</organism>
<dbReference type="Proteomes" id="UP000805649">
    <property type="component" value="Unassembled WGS sequence"/>
</dbReference>